<protein>
    <recommendedName>
        <fullName evidence="3">DhaL domain-containing protein</fullName>
    </recommendedName>
</protein>
<evidence type="ECO:0000256" key="2">
    <source>
        <dbReference type="ARBA" id="ARBA00022777"/>
    </source>
</evidence>
<dbReference type="GO" id="GO:0005829">
    <property type="term" value="C:cytosol"/>
    <property type="evidence" value="ECO:0007669"/>
    <property type="project" value="TreeGrafter"/>
</dbReference>
<dbReference type="SMART" id="SM01120">
    <property type="entry name" value="Dak2"/>
    <property type="match status" value="1"/>
</dbReference>
<keyword evidence="2" id="KW-0418">Kinase</keyword>
<dbReference type="STRING" id="229920.ADM99_15540"/>
<dbReference type="PATRIC" id="fig|229920.5.peg.482"/>
<dbReference type="InterPro" id="IPR004007">
    <property type="entry name" value="DhaL_dom"/>
</dbReference>
<evidence type="ECO:0000259" key="3">
    <source>
        <dbReference type="PROSITE" id="PS51480"/>
    </source>
</evidence>
<dbReference type="PANTHER" id="PTHR28629:SF4">
    <property type="entry name" value="TRIOKINASE_FMN CYCLASE"/>
    <property type="match status" value="1"/>
</dbReference>
<dbReference type="OrthoDB" id="9800291at2"/>
<name>A0A0P6X6H2_9CHLR</name>
<dbReference type="Proteomes" id="UP000050430">
    <property type="component" value="Unassembled WGS sequence"/>
</dbReference>
<keyword evidence="1" id="KW-0808">Transferase</keyword>
<sequence>MKTLTAAQAKSMMIFVSAAMVEAKEIMCEADRNIGDGDHGIGMAKGFGAALQELGNQDFTDVYKVFFTVGRTMIKEMGGASGIIFGTLFFAGSKNVEPATEIGIKEFTTIFEKALVEIKAKGHASVGDKTVVDGLEPMVDAMKKNAEKDISFEEILKIALDAATAGMESSKQFVAKFGRAKTLGERAIGYPDAGSVSLTLIIKAMLDWVNKQ</sequence>
<dbReference type="InterPro" id="IPR012737">
    <property type="entry name" value="DhaK_L_YcgS"/>
</dbReference>
<evidence type="ECO:0000313" key="4">
    <source>
        <dbReference type="EMBL" id="KPL70534.1"/>
    </source>
</evidence>
<gene>
    <name evidence="4" type="ORF">ADM99_15540</name>
</gene>
<dbReference type="GO" id="GO:0004371">
    <property type="term" value="F:glycerone kinase activity"/>
    <property type="evidence" value="ECO:0007669"/>
    <property type="project" value="InterPro"/>
</dbReference>
<comment type="caution">
    <text evidence="4">The sequence shown here is derived from an EMBL/GenBank/DDBJ whole genome shotgun (WGS) entry which is preliminary data.</text>
</comment>
<reference evidence="4 5" key="1">
    <citation type="submission" date="2015-07" db="EMBL/GenBank/DDBJ databases">
        <title>Genome sequence of Leptolinea tardivitalis DSM 16556.</title>
        <authorList>
            <person name="Hemp J."/>
            <person name="Ward L.M."/>
            <person name="Pace L.A."/>
            <person name="Fischer W.W."/>
        </authorList>
    </citation>
    <scope>NUCLEOTIDE SEQUENCE [LARGE SCALE GENOMIC DNA]</scope>
    <source>
        <strain evidence="4 5">YMTK-2</strain>
    </source>
</reference>
<evidence type="ECO:0000256" key="1">
    <source>
        <dbReference type="ARBA" id="ARBA00022679"/>
    </source>
</evidence>
<dbReference type="InterPro" id="IPR036117">
    <property type="entry name" value="DhaL_dom_sf"/>
</dbReference>
<dbReference type="AlphaFoldDB" id="A0A0P6X6H2"/>
<dbReference type="InterPro" id="IPR050861">
    <property type="entry name" value="Dihydroxyacetone_Kinase"/>
</dbReference>
<dbReference type="Pfam" id="PF02734">
    <property type="entry name" value="Dak2"/>
    <property type="match status" value="1"/>
</dbReference>
<feature type="domain" description="DhaL" evidence="3">
    <location>
        <begin position="7"/>
        <end position="207"/>
    </location>
</feature>
<dbReference type="GO" id="GO:0019563">
    <property type="term" value="P:glycerol catabolic process"/>
    <property type="evidence" value="ECO:0007669"/>
    <property type="project" value="TreeGrafter"/>
</dbReference>
<dbReference type="PROSITE" id="PS51480">
    <property type="entry name" value="DHAL"/>
    <property type="match status" value="1"/>
</dbReference>
<dbReference type="RefSeq" id="WP_062422431.1">
    <property type="nucleotide sequence ID" value="NZ_BBYA01000010.1"/>
</dbReference>
<dbReference type="NCBIfam" id="TIGR02365">
    <property type="entry name" value="dha_L_ycgS"/>
    <property type="match status" value="1"/>
</dbReference>
<proteinExistence type="predicted"/>
<keyword evidence="5" id="KW-1185">Reference proteome</keyword>
<dbReference type="FunFam" id="1.25.40.340:FF:000002">
    <property type="entry name" value="Dihydroxyacetone kinase, L subunit"/>
    <property type="match status" value="1"/>
</dbReference>
<dbReference type="SUPFAM" id="SSF101473">
    <property type="entry name" value="DhaL-like"/>
    <property type="match status" value="1"/>
</dbReference>
<organism evidence="4 5">
    <name type="scientific">Leptolinea tardivitalis</name>
    <dbReference type="NCBI Taxonomy" id="229920"/>
    <lineage>
        <taxon>Bacteria</taxon>
        <taxon>Bacillati</taxon>
        <taxon>Chloroflexota</taxon>
        <taxon>Anaerolineae</taxon>
        <taxon>Anaerolineales</taxon>
        <taxon>Anaerolineaceae</taxon>
        <taxon>Leptolinea</taxon>
    </lineage>
</organism>
<dbReference type="EMBL" id="LGCK01000014">
    <property type="protein sequence ID" value="KPL70534.1"/>
    <property type="molecule type" value="Genomic_DNA"/>
</dbReference>
<dbReference type="PANTHER" id="PTHR28629">
    <property type="entry name" value="TRIOKINASE/FMN CYCLASE"/>
    <property type="match status" value="1"/>
</dbReference>
<accession>A0A0P6X6H2</accession>
<evidence type="ECO:0000313" key="5">
    <source>
        <dbReference type="Proteomes" id="UP000050430"/>
    </source>
</evidence>
<dbReference type="Gene3D" id="1.25.40.340">
    <property type="match status" value="1"/>
</dbReference>